<feature type="domain" description="Plasmid replication protein RepL" evidence="2">
    <location>
        <begin position="105"/>
        <end position="173"/>
    </location>
</feature>
<dbReference type="Pfam" id="PF05732">
    <property type="entry name" value="RepL"/>
    <property type="match status" value="1"/>
</dbReference>
<gene>
    <name evidence="3" type="ORF">RM812_30360</name>
</gene>
<keyword evidence="4" id="KW-1185">Reference proteome</keyword>
<evidence type="ECO:0000313" key="4">
    <source>
        <dbReference type="Proteomes" id="UP001180724"/>
    </source>
</evidence>
<evidence type="ECO:0000259" key="2">
    <source>
        <dbReference type="Pfam" id="PF05732"/>
    </source>
</evidence>
<protein>
    <submittedName>
        <fullName evidence="3">Replication/maintenance protein RepL</fullName>
    </submittedName>
</protein>
<dbReference type="EMBL" id="JAVRFH010000040">
    <property type="protein sequence ID" value="MDT0614481.1"/>
    <property type="molecule type" value="Genomic_DNA"/>
</dbReference>
<accession>A0ABU3AWD1</accession>
<reference evidence="3" key="1">
    <citation type="submission" date="2024-05" db="EMBL/GenBank/DDBJ databases">
        <title>30 novel species of actinomycetes from the DSMZ collection.</title>
        <authorList>
            <person name="Nouioui I."/>
        </authorList>
    </citation>
    <scope>NUCLEOTIDE SEQUENCE</scope>
    <source>
        <strain evidence="3">DSM 40712</strain>
    </source>
</reference>
<evidence type="ECO:0000256" key="1">
    <source>
        <dbReference type="SAM" id="MobiDB-lite"/>
    </source>
</evidence>
<dbReference type="InterPro" id="IPR036390">
    <property type="entry name" value="WH_DNA-bd_sf"/>
</dbReference>
<comment type="caution">
    <text evidence="3">The sequence shown here is derived from an EMBL/GenBank/DDBJ whole genome shotgun (WGS) entry which is preliminary data.</text>
</comment>
<dbReference type="InterPro" id="IPR008813">
    <property type="entry name" value="Plasmid_replication_RepL"/>
</dbReference>
<name>A0ABU3AWD1_9ACTN</name>
<feature type="region of interest" description="Disordered" evidence="1">
    <location>
        <begin position="1"/>
        <end position="25"/>
    </location>
</feature>
<organism evidence="3 4">
    <name type="scientific">Streptomyces lancefieldiae</name>
    <dbReference type="NCBI Taxonomy" id="3075520"/>
    <lineage>
        <taxon>Bacteria</taxon>
        <taxon>Bacillati</taxon>
        <taxon>Actinomycetota</taxon>
        <taxon>Actinomycetes</taxon>
        <taxon>Kitasatosporales</taxon>
        <taxon>Streptomycetaceae</taxon>
        <taxon>Streptomyces</taxon>
    </lineage>
</organism>
<dbReference type="Proteomes" id="UP001180724">
    <property type="component" value="Unassembled WGS sequence"/>
</dbReference>
<dbReference type="RefSeq" id="WP_311579447.1">
    <property type="nucleotide sequence ID" value="NZ_JAVRFH010000040.1"/>
</dbReference>
<evidence type="ECO:0000313" key="3">
    <source>
        <dbReference type="EMBL" id="MDT0614481.1"/>
    </source>
</evidence>
<dbReference type="InterPro" id="IPR036388">
    <property type="entry name" value="WH-like_DNA-bd_sf"/>
</dbReference>
<sequence length="196" mass="21648">MGDAARPLRGRRAGPSSRQPRAIRPVSADGGADLARRIAEQFGKGPVHEVKTVVYRRPPHDMLGADGYSLVSNYFLRRVLPYCLMHNIISKLQAAVLSNMIGRQKKGRIEATHAEIAAELGVKRTSIGHALDALCEKNLVRKVKRSSYQLNPRVAYNGNGQEQHDFLAELRALALDSKFPDELAPELSLFPRSEVG</sequence>
<proteinExistence type="predicted"/>
<dbReference type="SUPFAM" id="SSF46785">
    <property type="entry name" value="Winged helix' DNA-binding domain"/>
    <property type="match status" value="1"/>
</dbReference>
<dbReference type="Gene3D" id="1.10.10.10">
    <property type="entry name" value="Winged helix-like DNA-binding domain superfamily/Winged helix DNA-binding domain"/>
    <property type="match status" value="1"/>
</dbReference>